<feature type="region of interest" description="Disordered" evidence="1">
    <location>
        <begin position="26"/>
        <end position="49"/>
    </location>
</feature>
<name>A0A379TLA9_SALER</name>
<dbReference type="AlphaFoldDB" id="A0A379TLA9"/>
<dbReference type="EMBL" id="UGWZ01000001">
    <property type="protein sequence ID" value="SUG13275.1"/>
    <property type="molecule type" value="Genomic_DNA"/>
</dbReference>
<proteinExistence type="predicted"/>
<accession>A0A379TLA9</accession>
<dbReference type="Proteomes" id="UP000254124">
    <property type="component" value="Unassembled WGS sequence"/>
</dbReference>
<organism evidence="3 5">
    <name type="scientific">Salmonella enterica subsp. arizonae</name>
    <dbReference type="NCBI Taxonomy" id="59203"/>
    <lineage>
        <taxon>Bacteria</taxon>
        <taxon>Pseudomonadati</taxon>
        <taxon>Pseudomonadota</taxon>
        <taxon>Gammaproteobacteria</taxon>
        <taxon>Enterobacterales</taxon>
        <taxon>Enterobacteriaceae</taxon>
        <taxon>Salmonella</taxon>
    </lineage>
</organism>
<evidence type="ECO:0000313" key="5">
    <source>
        <dbReference type="Proteomes" id="UP000255443"/>
    </source>
</evidence>
<protein>
    <submittedName>
        <fullName evidence="3">Uncharacterized protein</fullName>
    </submittedName>
</protein>
<sequence length="49" mass="5699">MMQQDWHPADIIAALKSRERRYLPFPATQGWRPPRWQTPLIAAGPKAKD</sequence>
<dbReference type="Proteomes" id="UP000255443">
    <property type="component" value="Unassembled WGS sequence"/>
</dbReference>
<dbReference type="EMBL" id="UGXC01000003">
    <property type="protein sequence ID" value="SUG50966.1"/>
    <property type="molecule type" value="Genomic_DNA"/>
</dbReference>
<gene>
    <name evidence="2" type="ORF">NCTC7295_00842</name>
    <name evidence="3" type="ORF">NCTC7303_03282</name>
</gene>
<evidence type="ECO:0000313" key="2">
    <source>
        <dbReference type="EMBL" id="SUG13275.1"/>
    </source>
</evidence>
<reference evidence="4 5" key="1">
    <citation type="submission" date="2018-06" db="EMBL/GenBank/DDBJ databases">
        <authorList>
            <consortium name="Pathogen Informatics"/>
            <person name="Doyle S."/>
        </authorList>
    </citation>
    <scope>NUCLEOTIDE SEQUENCE [LARGE SCALE GENOMIC DNA]</scope>
    <source>
        <strain evidence="2 4">NCTC7295</strain>
        <strain evidence="3 5">NCTC7303</strain>
    </source>
</reference>
<evidence type="ECO:0000313" key="4">
    <source>
        <dbReference type="Proteomes" id="UP000254124"/>
    </source>
</evidence>
<evidence type="ECO:0000256" key="1">
    <source>
        <dbReference type="SAM" id="MobiDB-lite"/>
    </source>
</evidence>
<evidence type="ECO:0000313" key="3">
    <source>
        <dbReference type="EMBL" id="SUG50966.1"/>
    </source>
</evidence>